<dbReference type="EMBL" id="OZ037948">
    <property type="protein sequence ID" value="CAL1709559.1"/>
    <property type="molecule type" value="Genomic_DNA"/>
</dbReference>
<organism evidence="2 3">
    <name type="scientific">Somion occarium</name>
    <dbReference type="NCBI Taxonomy" id="3059160"/>
    <lineage>
        <taxon>Eukaryota</taxon>
        <taxon>Fungi</taxon>
        <taxon>Dikarya</taxon>
        <taxon>Basidiomycota</taxon>
        <taxon>Agaricomycotina</taxon>
        <taxon>Agaricomycetes</taxon>
        <taxon>Polyporales</taxon>
        <taxon>Cerrenaceae</taxon>
        <taxon>Somion</taxon>
    </lineage>
</organism>
<dbReference type="InterPro" id="IPR018247">
    <property type="entry name" value="EF_Hand_1_Ca_BS"/>
</dbReference>
<dbReference type="PROSITE" id="PS00018">
    <property type="entry name" value="EF_HAND_1"/>
    <property type="match status" value="1"/>
</dbReference>
<keyword evidence="3" id="KW-1185">Reference proteome</keyword>
<evidence type="ECO:0000256" key="1">
    <source>
        <dbReference type="SAM" id="Phobius"/>
    </source>
</evidence>
<sequence>MVDDVDDNGSVGWADFIRPLMLNSPTTHEHACYALLCYRTSSLLGLHHYLLPYPMVGHTVSFAILIINILRHTTSLGNESLRWTMSFMAHHYPSCLWAMDVAIVMKFAHHRPAYSKLINDSLTM</sequence>
<evidence type="ECO:0000313" key="3">
    <source>
        <dbReference type="Proteomes" id="UP001497453"/>
    </source>
</evidence>
<dbReference type="Proteomes" id="UP001497453">
    <property type="component" value="Chromosome 5"/>
</dbReference>
<gene>
    <name evidence="2" type="ORF">GFSPODELE1_LOCUS7404</name>
</gene>
<proteinExistence type="predicted"/>
<accession>A0ABP1DRJ4</accession>
<keyword evidence="1" id="KW-1133">Transmembrane helix</keyword>
<reference evidence="3" key="1">
    <citation type="submission" date="2024-04" db="EMBL/GenBank/DDBJ databases">
        <authorList>
            <person name="Shaw F."/>
            <person name="Minotto A."/>
        </authorList>
    </citation>
    <scope>NUCLEOTIDE SEQUENCE [LARGE SCALE GENOMIC DNA]</scope>
</reference>
<evidence type="ECO:0000313" key="2">
    <source>
        <dbReference type="EMBL" id="CAL1709559.1"/>
    </source>
</evidence>
<name>A0ABP1DRJ4_9APHY</name>
<keyword evidence="1" id="KW-0472">Membrane</keyword>
<protein>
    <submittedName>
        <fullName evidence="2">Uncharacterized protein</fullName>
    </submittedName>
</protein>
<keyword evidence="1" id="KW-0812">Transmembrane</keyword>
<feature type="transmembrane region" description="Helical" evidence="1">
    <location>
        <begin position="49"/>
        <end position="70"/>
    </location>
</feature>